<dbReference type="InterPro" id="IPR029062">
    <property type="entry name" value="Class_I_gatase-like"/>
</dbReference>
<dbReference type="EMBL" id="CABFNH010000006">
    <property type="protein sequence ID" value="VTZ88973.1"/>
    <property type="molecule type" value="Genomic_DNA"/>
</dbReference>
<dbReference type="CDD" id="cd03139">
    <property type="entry name" value="GATase1_PfpI_2"/>
    <property type="match status" value="1"/>
</dbReference>
<dbReference type="InterPro" id="IPR052158">
    <property type="entry name" value="INH-QAR"/>
</dbReference>
<dbReference type="SUPFAM" id="SSF52317">
    <property type="entry name" value="Class I glutamine amidotransferase-like"/>
    <property type="match status" value="1"/>
</dbReference>
<gene>
    <name evidence="2" type="primary">inhA</name>
    <name evidence="2" type="ORF">LMUP508_00614</name>
</gene>
<feature type="domain" description="DJ-1/PfpI" evidence="1">
    <location>
        <begin position="4"/>
        <end position="162"/>
    </location>
</feature>
<dbReference type="AlphaFoldDB" id="A0A508YHY9"/>
<name>A0A508YHY9_LIMMU</name>
<dbReference type="RefSeq" id="WP_143112762.1">
    <property type="nucleotide sequence ID" value="NZ_CABFNH010000006.1"/>
</dbReference>
<organism evidence="2 3">
    <name type="scientific">Limosilactobacillus mucosae</name>
    <name type="common">Lactobacillus mucosae</name>
    <dbReference type="NCBI Taxonomy" id="97478"/>
    <lineage>
        <taxon>Bacteria</taxon>
        <taxon>Bacillati</taxon>
        <taxon>Bacillota</taxon>
        <taxon>Bacilli</taxon>
        <taxon>Lactobacillales</taxon>
        <taxon>Lactobacillaceae</taxon>
        <taxon>Limosilactobacillus</taxon>
    </lineage>
</organism>
<evidence type="ECO:0000259" key="1">
    <source>
        <dbReference type="Pfam" id="PF01965"/>
    </source>
</evidence>
<dbReference type="Pfam" id="PF01965">
    <property type="entry name" value="DJ-1_PfpI"/>
    <property type="match status" value="1"/>
</dbReference>
<proteinExistence type="predicted"/>
<evidence type="ECO:0000313" key="3">
    <source>
        <dbReference type="Proteomes" id="UP000365705"/>
    </source>
</evidence>
<dbReference type="InterPro" id="IPR002818">
    <property type="entry name" value="DJ-1/PfpI"/>
</dbReference>
<evidence type="ECO:0000313" key="2">
    <source>
        <dbReference type="EMBL" id="VTZ88973.1"/>
    </source>
</evidence>
<accession>A0A508YHY9</accession>
<dbReference type="GO" id="GO:0050549">
    <property type="term" value="F:cyclohexyl-isocyanide hydratase activity"/>
    <property type="evidence" value="ECO:0007669"/>
    <property type="project" value="UniProtKB-EC"/>
</dbReference>
<keyword evidence="2" id="KW-0456">Lyase</keyword>
<protein>
    <submittedName>
        <fullName evidence="2">Isonitrile hydratase</fullName>
        <ecNumber evidence="2">4.2.1.103</ecNumber>
    </submittedName>
</protein>
<dbReference type="Gene3D" id="3.40.50.880">
    <property type="match status" value="1"/>
</dbReference>
<sequence length="192" mass="20677">MNFYFLLFDKFETLDLFGPVEIFGRIPDARLNYISMKGGIITSAQGTQILTQKAAKLSDDAVLVVPGGRGTRPLVKDADFLAGLKELADSAANVLSICTGSALLVAAGVLVNVKATSNKYAFEWVTSTGDAVWIRKARWVHDGRFYTSSGVSAGIDMALGFVADHYGLDVAKANAQKAGYIWNEDSEVDPFT</sequence>
<dbReference type="PANTHER" id="PTHR43130:SF15">
    <property type="entry name" value="THIJ_PFPI FAMILY PROTEIN (AFU_ORTHOLOGUE AFUA_5G14240)"/>
    <property type="match status" value="1"/>
</dbReference>
<dbReference type="Proteomes" id="UP000365705">
    <property type="component" value="Unassembled WGS sequence"/>
</dbReference>
<dbReference type="EC" id="4.2.1.103" evidence="2"/>
<reference evidence="2 3" key="1">
    <citation type="submission" date="2019-06" db="EMBL/GenBank/DDBJ databases">
        <authorList>
            <person name="Rodrigo-Torres L."/>
            <person name="Arahal R. D."/>
            <person name="Lucena T."/>
        </authorList>
    </citation>
    <scope>NUCLEOTIDE SEQUENCE [LARGE SCALE GENOMIC DNA]</scope>
    <source>
        <strain evidence="2 3">INIA P508</strain>
    </source>
</reference>
<dbReference type="PANTHER" id="PTHR43130">
    <property type="entry name" value="ARAC-FAMILY TRANSCRIPTIONAL REGULATOR"/>
    <property type="match status" value="1"/>
</dbReference>